<evidence type="ECO:0000256" key="2">
    <source>
        <dbReference type="ARBA" id="ARBA00010617"/>
    </source>
</evidence>
<keyword evidence="7" id="KW-0812">Transmembrane</keyword>
<dbReference type="OrthoDB" id="3934656at2759"/>
<dbReference type="PROSITE" id="PS00086">
    <property type="entry name" value="CYTOCHROME_P450"/>
    <property type="match status" value="1"/>
</dbReference>
<reference evidence="8" key="1">
    <citation type="journal article" date="2020" name="Stud. Mycol.">
        <title>101 Dothideomycetes genomes: a test case for predicting lifestyles and emergence of pathogens.</title>
        <authorList>
            <person name="Haridas S."/>
            <person name="Albert R."/>
            <person name="Binder M."/>
            <person name="Bloem J."/>
            <person name="Labutti K."/>
            <person name="Salamov A."/>
            <person name="Andreopoulos B."/>
            <person name="Baker S."/>
            <person name="Barry K."/>
            <person name="Bills G."/>
            <person name="Bluhm B."/>
            <person name="Cannon C."/>
            <person name="Castanera R."/>
            <person name="Culley D."/>
            <person name="Daum C."/>
            <person name="Ezra D."/>
            <person name="Gonzalez J."/>
            <person name="Henrissat B."/>
            <person name="Kuo A."/>
            <person name="Liang C."/>
            <person name="Lipzen A."/>
            <person name="Lutzoni F."/>
            <person name="Magnuson J."/>
            <person name="Mondo S."/>
            <person name="Nolan M."/>
            <person name="Ohm R."/>
            <person name="Pangilinan J."/>
            <person name="Park H.-J."/>
            <person name="Ramirez L."/>
            <person name="Alfaro M."/>
            <person name="Sun H."/>
            <person name="Tritt A."/>
            <person name="Yoshinaga Y."/>
            <person name="Zwiers L.-H."/>
            <person name="Turgeon B."/>
            <person name="Goodwin S."/>
            <person name="Spatafora J."/>
            <person name="Crous P."/>
            <person name="Grigoriev I."/>
        </authorList>
    </citation>
    <scope>NUCLEOTIDE SEQUENCE</scope>
    <source>
        <strain evidence="8">CBS 627.86</strain>
    </source>
</reference>
<protein>
    <submittedName>
        <fullName evidence="8">Cytochrome P450</fullName>
    </submittedName>
</protein>
<dbReference type="InterPro" id="IPR002401">
    <property type="entry name" value="Cyt_P450_E_grp-I"/>
</dbReference>
<keyword evidence="5 6" id="KW-0349">Heme</keyword>
<dbReference type="GO" id="GO:0016705">
    <property type="term" value="F:oxidoreductase activity, acting on paired donors, with incorporation or reduction of molecular oxygen"/>
    <property type="evidence" value="ECO:0007669"/>
    <property type="project" value="InterPro"/>
</dbReference>
<dbReference type="CDD" id="cd11060">
    <property type="entry name" value="CYP57A1-like"/>
    <property type="match status" value="1"/>
</dbReference>
<evidence type="ECO:0000256" key="4">
    <source>
        <dbReference type="ARBA" id="ARBA00023004"/>
    </source>
</evidence>
<dbReference type="SUPFAM" id="SSF48264">
    <property type="entry name" value="Cytochrome P450"/>
    <property type="match status" value="1"/>
</dbReference>
<comment type="similarity">
    <text evidence="2 6">Belongs to the cytochrome P450 family.</text>
</comment>
<dbReference type="EMBL" id="ML977313">
    <property type="protein sequence ID" value="KAF2120620.1"/>
    <property type="molecule type" value="Genomic_DNA"/>
</dbReference>
<feature type="binding site" description="axial binding residue" evidence="5">
    <location>
        <position position="434"/>
    </location>
    <ligand>
        <name>heme</name>
        <dbReference type="ChEBI" id="CHEBI:30413"/>
    </ligand>
    <ligandPart>
        <name>Fe</name>
        <dbReference type="ChEBI" id="CHEBI:18248"/>
    </ligandPart>
</feature>
<evidence type="ECO:0000256" key="3">
    <source>
        <dbReference type="ARBA" id="ARBA00022723"/>
    </source>
</evidence>
<accession>A0A6A5ZLV1</accession>
<dbReference type="InterPro" id="IPR017972">
    <property type="entry name" value="Cyt_P450_CS"/>
</dbReference>
<evidence type="ECO:0000256" key="7">
    <source>
        <dbReference type="SAM" id="Phobius"/>
    </source>
</evidence>
<dbReference type="Pfam" id="PF00067">
    <property type="entry name" value="p450"/>
    <property type="match status" value="1"/>
</dbReference>
<keyword evidence="3 5" id="KW-0479">Metal-binding</keyword>
<dbReference type="GO" id="GO:0005506">
    <property type="term" value="F:iron ion binding"/>
    <property type="evidence" value="ECO:0007669"/>
    <property type="project" value="InterPro"/>
</dbReference>
<gene>
    <name evidence="8" type="ORF">BDV96DRAFT_484851</name>
</gene>
<organism evidence="8 9">
    <name type="scientific">Lophiotrema nucula</name>
    <dbReference type="NCBI Taxonomy" id="690887"/>
    <lineage>
        <taxon>Eukaryota</taxon>
        <taxon>Fungi</taxon>
        <taxon>Dikarya</taxon>
        <taxon>Ascomycota</taxon>
        <taxon>Pezizomycotina</taxon>
        <taxon>Dothideomycetes</taxon>
        <taxon>Pleosporomycetidae</taxon>
        <taxon>Pleosporales</taxon>
        <taxon>Lophiotremataceae</taxon>
        <taxon>Lophiotrema</taxon>
    </lineage>
</organism>
<evidence type="ECO:0000313" key="9">
    <source>
        <dbReference type="Proteomes" id="UP000799770"/>
    </source>
</evidence>
<feature type="transmembrane region" description="Helical" evidence="7">
    <location>
        <begin position="7"/>
        <end position="26"/>
    </location>
</feature>
<dbReference type="InterPro" id="IPR036396">
    <property type="entry name" value="Cyt_P450_sf"/>
</dbReference>
<keyword evidence="9" id="KW-1185">Reference proteome</keyword>
<keyword evidence="7" id="KW-0472">Membrane</keyword>
<keyword evidence="7" id="KW-1133">Transmembrane helix</keyword>
<keyword evidence="6" id="KW-0503">Monooxygenase</keyword>
<dbReference type="GO" id="GO:0004497">
    <property type="term" value="F:monooxygenase activity"/>
    <property type="evidence" value="ECO:0007669"/>
    <property type="project" value="UniProtKB-KW"/>
</dbReference>
<comment type="cofactor">
    <cofactor evidence="1 5">
        <name>heme</name>
        <dbReference type="ChEBI" id="CHEBI:30413"/>
    </cofactor>
</comment>
<dbReference type="PRINTS" id="PR00463">
    <property type="entry name" value="EP450I"/>
</dbReference>
<keyword evidence="4 5" id="KW-0408">Iron</keyword>
<evidence type="ECO:0000313" key="8">
    <source>
        <dbReference type="EMBL" id="KAF2120620.1"/>
    </source>
</evidence>
<dbReference type="FunFam" id="1.10.630.10:FF:000050">
    <property type="entry name" value="Cytochrome P450 monooxygenase"/>
    <property type="match status" value="1"/>
</dbReference>
<dbReference type="PANTHER" id="PTHR24305:SF232">
    <property type="entry name" value="P450, PUTATIVE (EUROFUNG)-RELATED"/>
    <property type="match status" value="1"/>
</dbReference>
<dbReference type="PRINTS" id="PR00385">
    <property type="entry name" value="P450"/>
</dbReference>
<dbReference type="InterPro" id="IPR050121">
    <property type="entry name" value="Cytochrome_P450_monoxygenase"/>
</dbReference>
<name>A0A6A5ZLV1_9PLEO</name>
<dbReference type="PANTHER" id="PTHR24305">
    <property type="entry name" value="CYTOCHROME P450"/>
    <property type="match status" value="1"/>
</dbReference>
<sequence>MHFLLQHYWAIPIAILASIVVYQRFFHPLASVPGPFLASLTNFWIVHISQRGDMIAVFRALHAKHGPVVRVAPNEVSVADLAAFRNIYSVSSKFRKSDWYSVWQGHRKFDIFAGRDIKVHAQQRRLTARAFSLESLKELEPYIDNMIETFCRKMKGMAGEKVDMAYWLQLFAFDTIGEITWSKSFGYMEDGSDHGTFNNIHNIVISGTWLGYVPWLYWTHDGLMPYTGNWLGINGRHSGLRDFALKETQLRKDKPVEKQDMIGRFFDTSAKNSDAFSYNDVVSMGTTLINAGADTTAISTRSVIYHVLRNPEIKRKLVAEIDEMRSKGELSNPVTWEEANKMKYLQACIEEGIRVHPAVGLSLPRVVPQGGIDIAGHYIPEGKVVGTNAWVIHQNTEVFGEDADKFNPDRWLDEEKVGDMHRYSFAFGGGSRSCLGKNISWLEMSKLIPTMFLNYDIELWEGQPWEEECLFFVYVHNFFCKLTPRKDPAEL</sequence>
<evidence type="ECO:0000256" key="6">
    <source>
        <dbReference type="RuleBase" id="RU000461"/>
    </source>
</evidence>
<keyword evidence="6" id="KW-0560">Oxidoreductase</keyword>
<dbReference type="Gene3D" id="1.10.630.10">
    <property type="entry name" value="Cytochrome P450"/>
    <property type="match status" value="1"/>
</dbReference>
<dbReference type="AlphaFoldDB" id="A0A6A5ZLV1"/>
<dbReference type="Proteomes" id="UP000799770">
    <property type="component" value="Unassembled WGS sequence"/>
</dbReference>
<evidence type="ECO:0000256" key="1">
    <source>
        <dbReference type="ARBA" id="ARBA00001971"/>
    </source>
</evidence>
<evidence type="ECO:0000256" key="5">
    <source>
        <dbReference type="PIRSR" id="PIRSR602401-1"/>
    </source>
</evidence>
<dbReference type="InterPro" id="IPR001128">
    <property type="entry name" value="Cyt_P450"/>
</dbReference>
<dbReference type="GO" id="GO:0020037">
    <property type="term" value="F:heme binding"/>
    <property type="evidence" value="ECO:0007669"/>
    <property type="project" value="InterPro"/>
</dbReference>
<proteinExistence type="inferred from homology"/>